<evidence type="ECO:0000313" key="2">
    <source>
        <dbReference type="Proteomes" id="UP001172155"/>
    </source>
</evidence>
<protein>
    <submittedName>
        <fullName evidence="1">Uncharacterized protein</fullName>
    </submittedName>
</protein>
<comment type="caution">
    <text evidence="1">The sequence shown here is derived from an EMBL/GenBank/DDBJ whole genome shotgun (WGS) entry which is preliminary data.</text>
</comment>
<gene>
    <name evidence="1" type="ORF">B0T18DRAFT_65510</name>
</gene>
<keyword evidence="2" id="KW-1185">Reference proteome</keyword>
<proteinExistence type="predicted"/>
<reference evidence="1" key="1">
    <citation type="submission" date="2023-06" db="EMBL/GenBank/DDBJ databases">
        <title>Genome-scale phylogeny and comparative genomics of the fungal order Sordariales.</title>
        <authorList>
            <consortium name="Lawrence Berkeley National Laboratory"/>
            <person name="Hensen N."/>
            <person name="Bonometti L."/>
            <person name="Westerberg I."/>
            <person name="Brannstrom I.O."/>
            <person name="Guillou S."/>
            <person name="Cros-Aarteil S."/>
            <person name="Calhoun S."/>
            <person name="Haridas S."/>
            <person name="Kuo A."/>
            <person name="Mondo S."/>
            <person name="Pangilinan J."/>
            <person name="Riley R."/>
            <person name="LaButti K."/>
            <person name="Andreopoulos B."/>
            <person name="Lipzen A."/>
            <person name="Chen C."/>
            <person name="Yanf M."/>
            <person name="Daum C."/>
            <person name="Ng V."/>
            <person name="Clum A."/>
            <person name="Steindorff A."/>
            <person name="Ohm R."/>
            <person name="Martin F."/>
            <person name="Silar P."/>
            <person name="Natvig D."/>
            <person name="Lalanne C."/>
            <person name="Gautier V."/>
            <person name="Ament-velasquez S.L."/>
            <person name="Kruys A."/>
            <person name="Hutchinson M.I."/>
            <person name="Powell A.J."/>
            <person name="Barry K."/>
            <person name="Miller A.N."/>
            <person name="Grigoriev I.V."/>
            <person name="Debuchy R."/>
            <person name="Gladieux P."/>
            <person name="Thoren M.H."/>
            <person name="Johannesson H."/>
        </authorList>
    </citation>
    <scope>NUCLEOTIDE SEQUENCE</scope>
    <source>
        <strain evidence="1">SMH3187-1</strain>
    </source>
</reference>
<organism evidence="1 2">
    <name type="scientific">Schizothecium vesticola</name>
    <dbReference type="NCBI Taxonomy" id="314040"/>
    <lineage>
        <taxon>Eukaryota</taxon>
        <taxon>Fungi</taxon>
        <taxon>Dikarya</taxon>
        <taxon>Ascomycota</taxon>
        <taxon>Pezizomycotina</taxon>
        <taxon>Sordariomycetes</taxon>
        <taxon>Sordariomycetidae</taxon>
        <taxon>Sordariales</taxon>
        <taxon>Schizotheciaceae</taxon>
        <taxon>Schizothecium</taxon>
    </lineage>
</organism>
<dbReference type="EMBL" id="JAUKUD010000002">
    <property type="protein sequence ID" value="KAK0751217.1"/>
    <property type="molecule type" value="Genomic_DNA"/>
</dbReference>
<dbReference type="AlphaFoldDB" id="A0AA40KAB0"/>
<evidence type="ECO:0000313" key="1">
    <source>
        <dbReference type="EMBL" id="KAK0751217.1"/>
    </source>
</evidence>
<dbReference type="Proteomes" id="UP001172155">
    <property type="component" value="Unassembled WGS sequence"/>
</dbReference>
<sequence length="79" mass="8525">MPAKIAAVLSVTSGLCFDSWTSAEATDMGILSQWVPIYESSMRELGANMDYPQMVRDRTTRVLASADGGRLLSGAENEP</sequence>
<name>A0AA40KAB0_9PEZI</name>
<accession>A0AA40KAB0</accession>